<dbReference type="InterPro" id="IPR036116">
    <property type="entry name" value="FN3_sf"/>
</dbReference>
<dbReference type="CDD" id="cd00063">
    <property type="entry name" value="FN3"/>
    <property type="match status" value="1"/>
</dbReference>
<evidence type="ECO:0000313" key="2">
    <source>
        <dbReference type="Proteomes" id="UP000282613"/>
    </source>
</evidence>
<evidence type="ECO:0000313" key="1">
    <source>
        <dbReference type="EMBL" id="VDK47264.1"/>
    </source>
</evidence>
<proteinExistence type="predicted"/>
<dbReference type="AlphaFoldDB" id="A0A0R3WGK7"/>
<dbReference type="InterPro" id="IPR003961">
    <property type="entry name" value="FN3_dom"/>
</dbReference>
<organism evidence="3">
    <name type="scientific">Taenia asiatica</name>
    <name type="common">Asian tapeworm</name>
    <dbReference type="NCBI Taxonomy" id="60517"/>
    <lineage>
        <taxon>Eukaryota</taxon>
        <taxon>Metazoa</taxon>
        <taxon>Spiralia</taxon>
        <taxon>Lophotrochozoa</taxon>
        <taxon>Platyhelminthes</taxon>
        <taxon>Cestoda</taxon>
        <taxon>Eucestoda</taxon>
        <taxon>Cyclophyllidea</taxon>
        <taxon>Taeniidae</taxon>
        <taxon>Taenia</taxon>
    </lineage>
</organism>
<gene>
    <name evidence="1" type="ORF">TASK_LOCUS10001</name>
</gene>
<protein>
    <submittedName>
        <fullName evidence="3">Fibronectin type-III domain-containing protein</fullName>
    </submittedName>
</protein>
<reference evidence="1 2" key="2">
    <citation type="submission" date="2018-11" db="EMBL/GenBank/DDBJ databases">
        <authorList>
            <consortium name="Pathogen Informatics"/>
        </authorList>
    </citation>
    <scope>NUCLEOTIDE SEQUENCE [LARGE SCALE GENOMIC DNA]</scope>
</reference>
<dbReference type="EMBL" id="UYRS01019934">
    <property type="protein sequence ID" value="VDK47264.1"/>
    <property type="molecule type" value="Genomic_DNA"/>
</dbReference>
<dbReference type="WBParaSite" id="TASK_0001000001-mRNA-1">
    <property type="protein sequence ID" value="TASK_0001000001-mRNA-1"/>
    <property type="gene ID" value="TASK_0001000001"/>
</dbReference>
<dbReference type="OrthoDB" id="10355064at2759"/>
<dbReference type="Proteomes" id="UP000282613">
    <property type="component" value="Unassembled WGS sequence"/>
</dbReference>
<reference evidence="3" key="1">
    <citation type="submission" date="2017-02" db="UniProtKB">
        <authorList>
            <consortium name="WormBaseParasite"/>
        </authorList>
    </citation>
    <scope>IDENTIFICATION</scope>
</reference>
<dbReference type="SUPFAM" id="SSF49265">
    <property type="entry name" value="Fibronectin type III"/>
    <property type="match status" value="1"/>
</dbReference>
<sequence>MMIFAKTGVDDLWDRFSARRNAPDNPKEVFPDVEGGLTTELPKYFHWNRVGSRSVELGWDVNALAKTKADEIKLTANYYTDSLSYRYRTVSIWDKKVTLDGLKPSTFYEMVVQGLQKNEPIFTHTVYIKTPAKGKLAVAVITCAHHTLSAFGTLCH</sequence>
<dbReference type="InterPro" id="IPR013783">
    <property type="entry name" value="Ig-like_fold"/>
</dbReference>
<dbReference type="Gene3D" id="2.60.40.10">
    <property type="entry name" value="Immunoglobulins"/>
    <property type="match status" value="1"/>
</dbReference>
<keyword evidence="2" id="KW-1185">Reference proteome</keyword>
<accession>A0A0R3WGK7</accession>
<evidence type="ECO:0000313" key="3">
    <source>
        <dbReference type="WBParaSite" id="TASK_0001000001-mRNA-1"/>
    </source>
</evidence>
<name>A0A0R3WGK7_TAEAS</name>